<sequence length="353" mass="40280">MSSKVRAARVEQPPALMMSLPYDLIVDIVARVPRCNYPIVSLVSKSFQSLVASSHLYTRRYLSGCTEHCLYVVLSNDETCERHLCIIRRKVNSNRFVIIRSLPYVRNSGGCEYVAVGSKIYAVGGSPFTGMFSIDCKSHTVQQLPGIPQLKDGKVADIIDGKIYVITWHGVMVFDTETQMWDPVMKKLDVELHNMSYGYSVVVEDKIYLREVRRSFVYEPKESKWESEDMLNPEQWDDACVVDDVLYYYDDFYKQLRAYDPKQRSFRVVKGVEEVLSKVGLCSPRPYSYGGKLALLFYKDSDPKGTSGIWCAEIALETRQGGELWGEVQWCDVVFGPFGDRLFYLNTCLAVTV</sequence>
<dbReference type="SUPFAM" id="SSF81383">
    <property type="entry name" value="F-box domain"/>
    <property type="match status" value="1"/>
</dbReference>
<feature type="domain" description="F-box" evidence="1">
    <location>
        <begin position="14"/>
        <end position="60"/>
    </location>
</feature>
<dbReference type="AlphaFoldDB" id="A0AAU9T4K4"/>
<organism evidence="2 3">
    <name type="scientific">Thlaspi arvense</name>
    <name type="common">Field penny-cress</name>
    <dbReference type="NCBI Taxonomy" id="13288"/>
    <lineage>
        <taxon>Eukaryota</taxon>
        <taxon>Viridiplantae</taxon>
        <taxon>Streptophyta</taxon>
        <taxon>Embryophyta</taxon>
        <taxon>Tracheophyta</taxon>
        <taxon>Spermatophyta</taxon>
        <taxon>Magnoliopsida</taxon>
        <taxon>eudicotyledons</taxon>
        <taxon>Gunneridae</taxon>
        <taxon>Pentapetalae</taxon>
        <taxon>rosids</taxon>
        <taxon>malvids</taxon>
        <taxon>Brassicales</taxon>
        <taxon>Brassicaceae</taxon>
        <taxon>Thlaspideae</taxon>
        <taxon>Thlaspi</taxon>
    </lineage>
</organism>
<dbReference type="SMART" id="SM00256">
    <property type="entry name" value="FBOX"/>
    <property type="match status" value="1"/>
</dbReference>
<evidence type="ECO:0000313" key="3">
    <source>
        <dbReference type="Proteomes" id="UP000836841"/>
    </source>
</evidence>
<dbReference type="InterPro" id="IPR001810">
    <property type="entry name" value="F-box_dom"/>
</dbReference>
<dbReference type="EMBL" id="OU466863">
    <property type="protein sequence ID" value="CAH2077544.1"/>
    <property type="molecule type" value="Genomic_DNA"/>
</dbReference>
<dbReference type="InterPro" id="IPR057499">
    <property type="entry name" value="Kelch_FKB95"/>
</dbReference>
<gene>
    <name evidence="2" type="ORF">TAV2_LOCUS24632</name>
</gene>
<dbReference type="InterPro" id="IPR036047">
    <property type="entry name" value="F-box-like_dom_sf"/>
</dbReference>
<dbReference type="Pfam" id="PF00646">
    <property type="entry name" value="F-box"/>
    <property type="match status" value="1"/>
</dbReference>
<name>A0AAU9T4K4_THLAR</name>
<evidence type="ECO:0000313" key="2">
    <source>
        <dbReference type="EMBL" id="CAH2077544.1"/>
    </source>
</evidence>
<dbReference type="InterPro" id="IPR015915">
    <property type="entry name" value="Kelch-typ_b-propeller"/>
</dbReference>
<reference evidence="2 3" key="1">
    <citation type="submission" date="2022-03" db="EMBL/GenBank/DDBJ databases">
        <authorList>
            <person name="Nunn A."/>
            <person name="Chopra R."/>
            <person name="Nunn A."/>
            <person name="Contreras Garrido A."/>
        </authorList>
    </citation>
    <scope>NUCLEOTIDE SEQUENCE [LARGE SCALE GENOMIC DNA]</scope>
</reference>
<protein>
    <recommendedName>
        <fullName evidence="1">F-box domain-containing protein</fullName>
    </recommendedName>
</protein>
<evidence type="ECO:0000259" key="1">
    <source>
        <dbReference type="PROSITE" id="PS50181"/>
    </source>
</evidence>
<dbReference type="PANTHER" id="PTHR24414:SF184">
    <property type="entry name" value="GALACTOSE OXIDASE_KELCH REPEAT SUPERFAMILY PROTEIN"/>
    <property type="match status" value="1"/>
</dbReference>
<proteinExistence type="predicted"/>
<keyword evidence="3" id="KW-1185">Reference proteome</keyword>
<dbReference type="PROSITE" id="PS50181">
    <property type="entry name" value="FBOX"/>
    <property type="match status" value="1"/>
</dbReference>
<dbReference type="Gene3D" id="2.120.10.80">
    <property type="entry name" value="Kelch-type beta propeller"/>
    <property type="match status" value="1"/>
</dbReference>
<dbReference type="SUPFAM" id="SSF117281">
    <property type="entry name" value="Kelch motif"/>
    <property type="match status" value="1"/>
</dbReference>
<dbReference type="Proteomes" id="UP000836841">
    <property type="component" value="Chromosome 7"/>
</dbReference>
<accession>A0AAU9T4K4</accession>
<dbReference type="Pfam" id="PF25210">
    <property type="entry name" value="Kelch_FKB95"/>
    <property type="match status" value="1"/>
</dbReference>
<dbReference type="CDD" id="cd22152">
    <property type="entry name" value="F-box_AtAFR-like"/>
    <property type="match status" value="1"/>
</dbReference>
<dbReference type="InterPro" id="IPR050354">
    <property type="entry name" value="F-box/kelch-repeat_ARATH"/>
</dbReference>
<dbReference type="PANTHER" id="PTHR24414">
    <property type="entry name" value="F-BOX/KELCH-REPEAT PROTEIN SKIP4"/>
    <property type="match status" value="1"/>
</dbReference>